<dbReference type="Gramene" id="KJB35976">
    <property type="protein sequence ID" value="KJB35976"/>
    <property type="gene ID" value="B456_006G135300"/>
</dbReference>
<evidence type="ECO:0000256" key="2">
    <source>
        <dbReference type="ARBA" id="ARBA00002904"/>
    </source>
</evidence>
<dbReference type="InterPro" id="IPR018338">
    <property type="entry name" value="Carbonic_anhydrase_a-class_CS"/>
</dbReference>
<dbReference type="GO" id="GO:0006730">
    <property type="term" value="P:one-carbon metabolic process"/>
    <property type="evidence" value="ECO:0007669"/>
    <property type="project" value="TreeGrafter"/>
</dbReference>
<dbReference type="STRING" id="29730.A0A0D2S2W5"/>
<accession>A0A0D2S2W5</accession>
<dbReference type="GO" id="GO:0008270">
    <property type="term" value="F:zinc ion binding"/>
    <property type="evidence" value="ECO:0007669"/>
    <property type="project" value="UniProtKB-UniRule"/>
</dbReference>
<feature type="chain" id="PRO_5025096625" description="Carbonic anhydrase" evidence="10">
    <location>
        <begin position="26"/>
        <end position="267"/>
    </location>
</feature>
<evidence type="ECO:0000256" key="5">
    <source>
        <dbReference type="ARBA" id="ARBA00012925"/>
    </source>
</evidence>
<keyword evidence="7 10" id="KW-0862">Zinc</keyword>
<dbReference type="PROSITE" id="PS00162">
    <property type="entry name" value="ALPHA_CA_1"/>
    <property type="match status" value="1"/>
</dbReference>
<dbReference type="InterPro" id="IPR036398">
    <property type="entry name" value="CA_dom_sf"/>
</dbReference>
<dbReference type="InterPro" id="IPR001148">
    <property type="entry name" value="CA_dom"/>
</dbReference>
<name>A0A0D2S2W5_GOSRA</name>
<evidence type="ECO:0000256" key="8">
    <source>
        <dbReference type="ARBA" id="ARBA00023239"/>
    </source>
</evidence>
<comment type="function">
    <text evidence="2 10">Reversible hydration of carbon dioxide.</text>
</comment>
<evidence type="ECO:0000256" key="7">
    <source>
        <dbReference type="ARBA" id="ARBA00022833"/>
    </source>
</evidence>
<reference evidence="12 13" key="1">
    <citation type="journal article" date="2012" name="Nature">
        <title>Repeated polyploidization of Gossypium genomes and the evolution of spinnable cotton fibres.</title>
        <authorList>
            <person name="Paterson A.H."/>
            <person name="Wendel J.F."/>
            <person name="Gundlach H."/>
            <person name="Guo H."/>
            <person name="Jenkins J."/>
            <person name="Jin D."/>
            <person name="Llewellyn D."/>
            <person name="Showmaker K.C."/>
            <person name="Shu S."/>
            <person name="Udall J."/>
            <person name="Yoo M.J."/>
            <person name="Byers R."/>
            <person name="Chen W."/>
            <person name="Doron-Faigenboim A."/>
            <person name="Duke M.V."/>
            <person name="Gong L."/>
            <person name="Grimwood J."/>
            <person name="Grover C."/>
            <person name="Grupp K."/>
            <person name="Hu G."/>
            <person name="Lee T.H."/>
            <person name="Li J."/>
            <person name="Lin L."/>
            <person name="Liu T."/>
            <person name="Marler B.S."/>
            <person name="Page J.T."/>
            <person name="Roberts A.W."/>
            <person name="Romanel E."/>
            <person name="Sanders W.S."/>
            <person name="Szadkowski E."/>
            <person name="Tan X."/>
            <person name="Tang H."/>
            <person name="Xu C."/>
            <person name="Wang J."/>
            <person name="Wang Z."/>
            <person name="Zhang D."/>
            <person name="Zhang L."/>
            <person name="Ashrafi H."/>
            <person name="Bedon F."/>
            <person name="Bowers J.E."/>
            <person name="Brubaker C.L."/>
            <person name="Chee P.W."/>
            <person name="Das S."/>
            <person name="Gingle A.R."/>
            <person name="Haigler C.H."/>
            <person name="Harker D."/>
            <person name="Hoffmann L.V."/>
            <person name="Hovav R."/>
            <person name="Jones D.C."/>
            <person name="Lemke C."/>
            <person name="Mansoor S."/>
            <person name="ur Rahman M."/>
            <person name="Rainville L.N."/>
            <person name="Rambani A."/>
            <person name="Reddy U.K."/>
            <person name="Rong J.K."/>
            <person name="Saranga Y."/>
            <person name="Scheffler B.E."/>
            <person name="Scheffler J.A."/>
            <person name="Stelly D.M."/>
            <person name="Triplett B.A."/>
            <person name="Van Deynze A."/>
            <person name="Vaslin M.F."/>
            <person name="Waghmare V.N."/>
            <person name="Walford S.A."/>
            <person name="Wright R.J."/>
            <person name="Zaki E.A."/>
            <person name="Zhang T."/>
            <person name="Dennis E.S."/>
            <person name="Mayer K.F."/>
            <person name="Peterson D.G."/>
            <person name="Rokhsar D.S."/>
            <person name="Wang X."/>
            <person name="Schmutz J."/>
        </authorList>
    </citation>
    <scope>NUCLEOTIDE SEQUENCE [LARGE SCALE GENOMIC DNA]</scope>
</reference>
<feature type="domain" description="Alpha-carbonic anhydrase" evidence="11">
    <location>
        <begin position="32"/>
        <end position="261"/>
    </location>
</feature>
<dbReference type="CDD" id="cd03124">
    <property type="entry name" value="alpha_CA_prokaryotic_like"/>
    <property type="match status" value="1"/>
</dbReference>
<dbReference type="KEGG" id="gra:105799479"/>
<evidence type="ECO:0000256" key="9">
    <source>
        <dbReference type="ARBA" id="ARBA00048348"/>
    </source>
</evidence>
<dbReference type="EMBL" id="CM001745">
    <property type="protein sequence ID" value="KJB35976.1"/>
    <property type="molecule type" value="Genomic_DNA"/>
</dbReference>
<sequence>MEFLGYTNFAFVVFLVSFHSLSACSQSVSEDHEFNYDEETRRGPSRWGTLKPEWRTCSDGRKQSPIDIGTVQVNSELGELQRNYTSAQAILRNRTEDVAVVWSGDAGNITINGTTYRVVNCHWHSPSEHTINGIRFPLEIHVVHLGPQNKTAVVGILYRYGMPDCFIHSISSSILSLGMGDQNLGPINPESIGFPGSSYYRYNGSLTTPPCSENVIWTVFRQPMTVTRPQIEALQAVLPPQNRNNSRPTQPLNNRTVLFRPRRSIFT</sequence>
<keyword evidence="8 10" id="KW-0456">Lyase</keyword>
<dbReference type="Pfam" id="PF00194">
    <property type="entry name" value="Carb_anhydrase"/>
    <property type="match status" value="1"/>
</dbReference>
<evidence type="ECO:0000256" key="1">
    <source>
        <dbReference type="ARBA" id="ARBA00001947"/>
    </source>
</evidence>
<dbReference type="SMART" id="SM01057">
    <property type="entry name" value="Carb_anhydrase"/>
    <property type="match status" value="1"/>
</dbReference>
<gene>
    <name evidence="12" type="ORF">B456_006G135300</name>
</gene>
<dbReference type="Gene3D" id="3.10.200.10">
    <property type="entry name" value="Alpha carbonic anhydrase"/>
    <property type="match status" value="1"/>
</dbReference>
<evidence type="ECO:0000256" key="4">
    <source>
        <dbReference type="ARBA" id="ARBA00006365"/>
    </source>
</evidence>
<proteinExistence type="inferred from homology"/>
<dbReference type="Proteomes" id="UP000032304">
    <property type="component" value="Chromosome 6"/>
</dbReference>
<dbReference type="PROSITE" id="PS51144">
    <property type="entry name" value="ALPHA_CA_2"/>
    <property type="match status" value="1"/>
</dbReference>
<keyword evidence="6 10" id="KW-0479">Metal-binding</keyword>
<keyword evidence="13" id="KW-1185">Reference proteome</keyword>
<dbReference type="EC" id="4.2.1.1" evidence="5 10"/>
<protein>
    <recommendedName>
        <fullName evidence="5 10">Carbonic anhydrase</fullName>
        <ecNumber evidence="5 10">4.2.1.1</ecNumber>
    </recommendedName>
</protein>
<dbReference type="GO" id="GO:0004089">
    <property type="term" value="F:carbonate dehydratase activity"/>
    <property type="evidence" value="ECO:0007669"/>
    <property type="project" value="UniProtKB-UniRule"/>
</dbReference>
<evidence type="ECO:0000256" key="3">
    <source>
        <dbReference type="ARBA" id="ARBA00004470"/>
    </source>
</evidence>
<dbReference type="InterPro" id="IPR023561">
    <property type="entry name" value="Carbonic_anhydrase_a-class"/>
</dbReference>
<dbReference type="OMA" id="ERFHFHD"/>
<dbReference type="PANTHER" id="PTHR18952:SF222">
    <property type="entry name" value="CARBONIC ANHYDRASE"/>
    <property type="match status" value="1"/>
</dbReference>
<dbReference type="SUPFAM" id="SSF51069">
    <property type="entry name" value="Carbonic anhydrase"/>
    <property type="match status" value="1"/>
</dbReference>
<comment type="similarity">
    <text evidence="4">Belongs to the alpha-class carbonic anhydrase family.</text>
</comment>
<dbReference type="eggNOG" id="KOG0382">
    <property type="taxonomic scope" value="Eukaryota"/>
</dbReference>
<evidence type="ECO:0000313" key="12">
    <source>
        <dbReference type="EMBL" id="KJB35976.1"/>
    </source>
</evidence>
<comment type="subcellular location">
    <subcellularLocation>
        <location evidence="3">Plastid</location>
        <location evidence="3">Chloroplast stroma</location>
    </subcellularLocation>
</comment>
<comment type="catalytic activity">
    <reaction evidence="9 10">
        <text>hydrogencarbonate + H(+) = CO2 + H2O</text>
        <dbReference type="Rhea" id="RHEA:10748"/>
        <dbReference type="ChEBI" id="CHEBI:15377"/>
        <dbReference type="ChEBI" id="CHEBI:15378"/>
        <dbReference type="ChEBI" id="CHEBI:16526"/>
        <dbReference type="ChEBI" id="CHEBI:17544"/>
        <dbReference type="EC" id="4.2.1.1"/>
    </reaction>
</comment>
<dbReference type="InterPro" id="IPR041891">
    <property type="entry name" value="Alpha_CA_prokaryot-like"/>
</dbReference>
<keyword evidence="10" id="KW-0732">Signal</keyword>
<dbReference type="PANTHER" id="PTHR18952">
    <property type="entry name" value="CARBONIC ANHYDRASE"/>
    <property type="match status" value="1"/>
</dbReference>
<dbReference type="GO" id="GO:0009570">
    <property type="term" value="C:chloroplast stroma"/>
    <property type="evidence" value="ECO:0007669"/>
    <property type="project" value="UniProtKB-SubCell"/>
</dbReference>
<comment type="similarity">
    <text evidence="10">Belongs to the alpha-carbonic anhydrase family.</text>
</comment>
<dbReference type="OrthoDB" id="429145at2759"/>
<organism evidence="12 13">
    <name type="scientific">Gossypium raimondii</name>
    <name type="common">Peruvian cotton</name>
    <name type="synonym">Gossypium klotzschianum subsp. raimondii</name>
    <dbReference type="NCBI Taxonomy" id="29730"/>
    <lineage>
        <taxon>Eukaryota</taxon>
        <taxon>Viridiplantae</taxon>
        <taxon>Streptophyta</taxon>
        <taxon>Embryophyta</taxon>
        <taxon>Tracheophyta</taxon>
        <taxon>Spermatophyta</taxon>
        <taxon>Magnoliopsida</taxon>
        <taxon>eudicotyledons</taxon>
        <taxon>Gunneridae</taxon>
        <taxon>Pentapetalae</taxon>
        <taxon>rosids</taxon>
        <taxon>malvids</taxon>
        <taxon>Malvales</taxon>
        <taxon>Malvaceae</taxon>
        <taxon>Malvoideae</taxon>
        <taxon>Gossypium</taxon>
    </lineage>
</organism>
<evidence type="ECO:0000313" key="13">
    <source>
        <dbReference type="Proteomes" id="UP000032304"/>
    </source>
</evidence>
<dbReference type="AlphaFoldDB" id="A0A0D2S2W5"/>
<evidence type="ECO:0000256" key="10">
    <source>
        <dbReference type="RuleBase" id="RU367011"/>
    </source>
</evidence>
<evidence type="ECO:0000256" key="6">
    <source>
        <dbReference type="ARBA" id="ARBA00022723"/>
    </source>
</evidence>
<feature type="signal peptide" evidence="10">
    <location>
        <begin position="1"/>
        <end position="25"/>
    </location>
</feature>
<comment type="cofactor">
    <cofactor evidence="1 10">
        <name>Zn(2+)</name>
        <dbReference type="ChEBI" id="CHEBI:29105"/>
    </cofactor>
</comment>
<evidence type="ECO:0000259" key="11">
    <source>
        <dbReference type="PROSITE" id="PS51144"/>
    </source>
</evidence>